<evidence type="ECO:0000256" key="1">
    <source>
        <dbReference type="ARBA" id="ARBA00022679"/>
    </source>
</evidence>
<accession>A0A2B4RZ24</accession>
<sequence length="320" mass="36776">MTRQPRIRLSALSKSTKQEVKVFQDNLDNKPKFMPDQPVFMRSFRKGAKWVSGRIAGTFHLPKLTFFGHDLSRQGVAPSSEKVAAILKASPPQDASQVRSFVQFVQYSAKFLPNFAQEAEPLRSLLRKNEPFIWGETQEKSFKKLEQLVAQATSFAYFRGDCNTRIIANAGPQGLGAELTQFQDSEWRAISYASRNLTEVERRYSQTKEEALALVWACERFNIYVYRRKFELETDHKPLECIFGKLSKPSARIERWVLRLQGYDYSVVYRPGKANIADSLSRLNQYEPKDSSGEEFDFVKAVAEEKFTCCSDRETSRIGF</sequence>
<evidence type="ECO:0000256" key="6">
    <source>
        <dbReference type="ARBA" id="ARBA00022918"/>
    </source>
</evidence>
<gene>
    <name evidence="8" type="primary">POL</name>
    <name evidence="8" type="ORF">AWC38_SpisGene14029</name>
</gene>
<feature type="domain" description="Reverse transcriptase RNase H-like" evidence="7">
    <location>
        <begin position="164"/>
        <end position="263"/>
    </location>
</feature>
<dbReference type="Pfam" id="PF17917">
    <property type="entry name" value="RT_RNaseH"/>
    <property type="match status" value="1"/>
</dbReference>
<dbReference type="FunFam" id="3.30.70.270:FF:000063">
    <property type="entry name" value="Zinc knuckle domaincontaining protein"/>
    <property type="match status" value="1"/>
</dbReference>
<dbReference type="PANTHER" id="PTHR37984">
    <property type="entry name" value="PROTEIN CBG26694"/>
    <property type="match status" value="1"/>
</dbReference>
<comment type="caution">
    <text evidence="8">The sequence shown here is derived from an EMBL/GenBank/DDBJ whole genome shotgun (WGS) entry which is preliminary data.</text>
</comment>
<dbReference type="InterPro" id="IPR041373">
    <property type="entry name" value="RT_RNaseH"/>
</dbReference>
<keyword evidence="4" id="KW-0255">Endonuclease</keyword>
<dbReference type="SUPFAM" id="SSF56672">
    <property type="entry name" value="DNA/RNA polymerases"/>
    <property type="match status" value="1"/>
</dbReference>
<keyword evidence="2" id="KW-0548">Nucleotidyltransferase</keyword>
<name>A0A2B4RZ24_STYPI</name>
<dbReference type="GO" id="GO:0004519">
    <property type="term" value="F:endonuclease activity"/>
    <property type="evidence" value="ECO:0007669"/>
    <property type="project" value="UniProtKB-KW"/>
</dbReference>
<evidence type="ECO:0000259" key="7">
    <source>
        <dbReference type="Pfam" id="PF17917"/>
    </source>
</evidence>
<dbReference type="InterPro" id="IPR050951">
    <property type="entry name" value="Retrovirus_Pol_polyprotein"/>
</dbReference>
<dbReference type="AlphaFoldDB" id="A0A2B4RZ24"/>
<keyword evidence="6" id="KW-0695">RNA-directed DNA polymerase</keyword>
<evidence type="ECO:0000256" key="5">
    <source>
        <dbReference type="ARBA" id="ARBA00022801"/>
    </source>
</evidence>
<dbReference type="GO" id="GO:0003964">
    <property type="term" value="F:RNA-directed DNA polymerase activity"/>
    <property type="evidence" value="ECO:0007669"/>
    <property type="project" value="UniProtKB-KW"/>
</dbReference>
<reference evidence="9" key="1">
    <citation type="journal article" date="2017" name="bioRxiv">
        <title>Comparative analysis of the genomes of Stylophora pistillata and Acropora digitifera provides evidence for extensive differences between species of corals.</title>
        <authorList>
            <person name="Voolstra C.R."/>
            <person name="Li Y."/>
            <person name="Liew Y.J."/>
            <person name="Baumgarten S."/>
            <person name="Zoccola D."/>
            <person name="Flot J.-F."/>
            <person name="Tambutte S."/>
            <person name="Allemand D."/>
            <person name="Aranda M."/>
        </authorList>
    </citation>
    <scope>NUCLEOTIDE SEQUENCE [LARGE SCALE GENOMIC DNA]</scope>
</reference>
<dbReference type="Gene3D" id="3.30.70.270">
    <property type="match status" value="1"/>
</dbReference>
<dbReference type="InterPro" id="IPR043128">
    <property type="entry name" value="Rev_trsase/Diguanyl_cyclase"/>
</dbReference>
<evidence type="ECO:0000256" key="3">
    <source>
        <dbReference type="ARBA" id="ARBA00022722"/>
    </source>
</evidence>
<evidence type="ECO:0000313" key="9">
    <source>
        <dbReference type="Proteomes" id="UP000225706"/>
    </source>
</evidence>
<organism evidence="8 9">
    <name type="scientific">Stylophora pistillata</name>
    <name type="common">Smooth cauliflower coral</name>
    <dbReference type="NCBI Taxonomy" id="50429"/>
    <lineage>
        <taxon>Eukaryota</taxon>
        <taxon>Metazoa</taxon>
        <taxon>Cnidaria</taxon>
        <taxon>Anthozoa</taxon>
        <taxon>Hexacorallia</taxon>
        <taxon>Scleractinia</taxon>
        <taxon>Astrocoeniina</taxon>
        <taxon>Pocilloporidae</taxon>
        <taxon>Stylophora</taxon>
    </lineage>
</organism>
<dbReference type="FunFam" id="3.10.20.370:FF:000001">
    <property type="entry name" value="Retrovirus-related Pol polyprotein from transposon 17.6-like protein"/>
    <property type="match status" value="1"/>
</dbReference>
<evidence type="ECO:0000256" key="2">
    <source>
        <dbReference type="ARBA" id="ARBA00022695"/>
    </source>
</evidence>
<keyword evidence="5" id="KW-0378">Hydrolase</keyword>
<dbReference type="Proteomes" id="UP000225706">
    <property type="component" value="Unassembled WGS sequence"/>
</dbReference>
<dbReference type="InterPro" id="IPR043502">
    <property type="entry name" value="DNA/RNA_pol_sf"/>
</dbReference>
<protein>
    <submittedName>
        <fullName evidence="8">Retrovirus-related Pol polyprotein</fullName>
    </submittedName>
</protein>
<dbReference type="PANTHER" id="PTHR37984:SF11">
    <property type="entry name" value="INTEGRASE CATALYTIC DOMAIN-CONTAINING PROTEIN"/>
    <property type="match status" value="1"/>
</dbReference>
<keyword evidence="1" id="KW-0808">Transferase</keyword>
<dbReference type="GO" id="GO:0016787">
    <property type="term" value="F:hydrolase activity"/>
    <property type="evidence" value="ECO:0007669"/>
    <property type="project" value="UniProtKB-KW"/>
</dbReference>
<keyword evidence="9" id="KW-1185">Reference proteome</keyword>
<dbReference type="STRING" id="50429.A0A2B4RZ24"/>
<dbReference type="EMBL" id="LSMT01000275">
    <property type="protein sequence ID" value="PFX21492.1"/>
    <property type="molecule type" value="Genomic_DNA"/>
</dbReference>
<evidence type="ECO:0000313" key="8">
    <source>
        <dbReference type="EMBL" id="PFX21492.1"/>
    </source>
</evidence>
<keyword evidence="3" id="KW-0540">Nuclease</keyword>
<proteinExistence type="predicted"/>
<evidence type="ECO:0000256" key="4">
    <source>
        <dbReference type="ARBA" id="ARBA00022759"/>
    </source>
</evidence>
<dbReference type="CDD" id="cd09274">
    <property type="entry name" value="RNase_HI_RT_Ty3"/>
    <property type="match status" value="1"/>
</dbReference>